<dbReference type="Proteomes" id="UP001065298">
    <property type="component" value="Chromosome 8"/>
</dbReference>
<organism evidence="1 2">
    <name type="scientific">Fusarium keratoplasticum</name>
    <dbReference type="NCBI Taxonomy" id="1328300"/>
    <lineage>
        <taxon>Eukaryota</taxon>
        <taxon>Fungi</taxon>
        <taxon>Dikarya</taxon>
        <taxon>Ascomycota</taxon>
        <taxon>Pezizomycotina</taxon>
        <taxon>Sordariomycetes</taxon>
        <taxon>Hypocreomycetidae</taxon>
        <taxon>Hypocreales</taxon>
        <taxon>Nectriaceae</taxon>
        <taxon>Fusarium</taxon>
        <taxon>Fusarium solani species complex</taxon>
    </lineage>
</organism>
<accession>A0ACC0QN60</accession>
<gene>
    <name evidence="1" type="ORF">NCS57_00992600</name>
</gene>
<sequence length="940" mass="102920">MASTQYTNNLLRCVTRKEVCKSFGIKLSASPQIVQTARHAGFDSLFVDLEHAWLTLAEASNLCNVGHLAGITPFVRVPHQCGNGFVQRVLDGGAMGVIFPHIESADEAKAAVKISKYPPHGCRSMTGAMPLFNMRPTPLNEAIEFGNNSGSTVFAMIESKNAVNNSEEIAAVEGVDVLLVGSFDMSIDLGVGGNWDSKEYRTSVEKVSQVCRKHNKIFGVAGVYDNPTLHEWFINTLGARFMLVQQDLSLIAGGGQRAVRAIPPRGLPCSISPLGPRRIYSVTKIAELESRLARYESEGAEPLSNNGTRPRSESSGLLNPGSPTPGLSLGSPVLDSDMPMAHGQSTTPRSSTSRVPNGSNERQGIPETPTQTLNLESRSQYHVPTIAAESALSSSNEFGRKVHEVLTNSGPSSARTIPISPNPVQPTMNHPSPFRASTQAIPQLPSEEEAFRLLETVGFYIGQTQCHYDLRGLTDRIGWLYENMDDPQTHELWYMQVLLVLAIGQIFRAGNGEGGEVLPGTAFFEFVETHLPTASAQYRLGRLAVEVNALMAMYLQMANRKEEAYLYINTALRLAILHGYHQKDSERNILRRLAAANGKPSGIIDSAISMPLPSEAPGFPTGAAIRTNIKIAQVTGQVITILYGTKFKKEQDFVSHAQQIIKSLADIAKEIPSEQSLSLCGNSELALRTSASLHLMLYQATLLTIRPLMLHAAQLILSGQPCNELEGGSLDTLSKTCSEAARRLLEVIIALKRKGILPIFGFFDCDAIFSAAFIMLLTMIFDSACEPSQRLNPTPGLKDAMDMLHYMAEHGNTFARQRFQEVQSVRDHLSATLNSREANTPTSTNQTTTVSNSEHRGSEASAVHSAHPPAHEYPPWYPPVWDMSDQWLHSVDLNGELEDLPLGDSFDQYQSLLNDPDWSLTGQDVGDFAELRRYIQRLNS</sequence>
<reference evidence="1" key="1">
    <citation type="submission" date="2022-06" db="EMBL/GenBank/DDBJ databases">
        <title>Fusarium solani species complex genomes reveal bases of compartmentalisation and animal pathogenesis.</title>
        <authorList>
            <person name="Tsai I.J."/>
        </authorList>
    </citation>
    <scope>NUCLEOTIDE SEQUENCE</scope>
    <source>
        <strain evidence="1">Fu6.1</strain>
    </source>
</reference>
<proteinExistence type="predicted"/>
<dbReference type="EMBL" id="CM046510">
    <property type="protein sequence ID" value="KAI8660161.1"/>
    <property type="molecule type" value="Genomic_DNA"/>
</dbReference>
<name>A0ACC0QN60_9HYPO</name>
<keyword evidence="2" id="KW-1185">Reference proteome</keyword>
<protein>
    <submittedName>
        <fullName evidence="1">Zn(2)-C6 fungal-type domain-containing protein</fullName>
    </submittedName>
</protein>
<comment type="caution">
    <text evidence="1">The sequence shown here is derived from an EMBL/GenBank/DDBJ whole genome shotgun (WGS) entry which is preliminary data.</text>
</comment>
<evidence type="ECO:0000313" key="2">
    <source>
        <dbReference type="Proteomes" id="UP001065298"/>
    </source>
</evidence>
<evidence type="ECO:0000313" key="1">
    <source>
        <dbReference type="EMBL" id="KAI8660161.1"/>
    </source>
</evidence>